<reference evidence="1 2" key="1">
    <citation type="submission" date="2019-09" db="EMBL/GenBank/DDBJ databases">
        <title>Genomes of family Cryomorphaceae.</title>
        <authorList>
            <person name="Bowman J.P."/>
        </authorList>
    </citation>
    <scope>NUCLEOTIDE SEQUENCE [LARGE SCALE GENOMIC DNA]</scope>
    <source>
        <strain evidence="1 2">LMG 25704</strain>
    </source>
</reference>
<dbReference type="Pfam" id="PF07609">
    <property type="entry name" value="DUF1572"/>
    <property type="match status" value="1"/>
</dbReference>
<comment type="caution">
    <text evidence="1">The sequence shown here is derived from an EMBL/GenBank/DDBJ whole genome shotgun (WGS) entry which is preliminary data.</text>
</comment>
<organism evidence="1 2">
    <name type="scientific">Phaeocystidibacter luteus</name>
    <dbReference type="NCBI Taxonomy" id="911197"/>
    <lineage>
        <taxon>Bacteria</taxon>
        <taxon>Pseudomonadati</taxon>
        <taxon>Bacteroidota</taxon>
        <taxon>Flavobacteriia</taxon>
        <taxon>Flavobacteriales</taxon>
        <taxon>Phaeocystidibacteraceae</taxon>
        <taxon>Phaeocystidibacter</taxon>
    </lineage>
</organism>
<dbReference type="SUPFAM" id="SSF109854">
    <property type="entry name" value="DinB/YfiT-like putative metalloenzymes"/>
    <property type="match status" value="1"/>
</dbReference>
<proteinExistence type="predicted"/>
<evidence type="ECO:0000313" key="2">
    <source>
        <dbReference type="Proteomes" id="UP000468650"/>
    </source>
</evidence>
<dbReference type="AlphaFoldDB" id="A0A6N6RCY0"/>
<name>A0A6N6RCY0_9FLAO</name>
<protein>
    <submittedName>
        <fullName evidence="1">DinB family protein</fullName>
    </submittedName>
</protein>
<dbReference type="EMBL" id="WBVO01000016">
    <property type="protein sequence ID" value="KAB2805343.1"/>
    <property type="molecule type" value="Genomic_DNA"/>
</dbReference>
<evidence type="ECO:0000313" key="1">
    <source>
        <dbReference type="EMBL" id="KAB2805343.1"/>
    </source>
</evidence>
<dbReference type="RefSeq" id="WP_151668480.1">
    <property type="nucleotide sequence ID" value="NZ_WBVO01000016.1"/>
</dbReference>
<keyword evidence="2" id="KW-1185">Reference proteome</keyword>
<dbReference type="Proteomes" id="UP000468650">
    <property type="component" value="Unassembled WGS sequence"/>
</dbReference>
<sequence length="147" mass="17041">MKQELLLHFDRQLSQLENEINGYPDEDTMFKVLPGTTNSAGNLAMHLIGNLRHFYGAILVEDGYVRDRENEFAGRMSREQMLEQLAYVKQMMKGYFSAASESSYAEKYPIEFAGNEITNGFAHLQFLHHFTYHLGQINYHRRTLTAN</sequence>
<dbReference type="InterPro" id="IPR011466">
    <property type="entry name" value="DUF1572"/>
</dbReference>
<accession>A0A6N6RCY0</accession>
<dbReference type="InterPro" id="IPR034660">
    <property type="entry name" value="DinB/YfiT-like"/>
</dbReference>
<dbReference type="OrthoDB" id="893570at2"/>
<dbReference type="Gene3D" id="1.20.120.450">
    <property type="entry name" value="dinb family like domain"/>
    <property type="match status" value="1"/>
</dbReference>
<gene>
    <name evidence="1" type="ORF">F8C67_13925</name>
</gene>